<sequence>MRPRYLILVGQADDSASSAQRIADATGLRLARTTPQVAVLVNDACRCLDIDANTLVVGTLFPRHGPPRAITTFTDAERQALARGGSQALLRSHWGGYVSLWMRGDSVEILRDPSAALPCYRSEAGAIAAFASDVDLLTAAGMGPRGIDWEGLGRMLHSCGLPSVATALGGITTLPAGAAIVRKGGIETEATGWSPWTFVEPHADERPGDTAERLRRIVETCVSAWASTCRRPLVSLSGGLDSSIVAACLAQAGSDAACLTLYTDDPAGDERGYAAALCAQLGFPLAEYRYDMAGVDLSRALGAHLPRPIGRAEAQPYEAAHREVAARMSTDAFFSGNGGDNVFGFSQSAVALADRALHEGPGAGAFATLRDICRQTGAGPLRVTRAAMAIARQSPAYRWKPSPAFLHPDLVASLRDLPLAHPWLEAPPAALPGKAVHIAGILRAHPNLESDRSRIAPLVNPLLSQPIVETCLSIPSWQWRTGGRDRAVARAAFANSLPAMVLDRKVKGTPDPFCGEIIRHKRRELRERLLDGQLAGHGLVDSGAIEDALRADRATSSAENVRLLELVNAEAWTTVWASSVFARHT</sequence>
<dbReference type="InterPro" id="IPR014729">
    <property type="entry name" value="Rossmann-like_a/b/a_fold"/>
</dbReference>
<dbReference type="EMBL" id="CP010836">
    <property type="protein sequence ID" value="AJP73680.1"/>
    <property type="molecule type" value="Genomic_DNA"/>
</dbReference>
<comment type="pathway">
    <text evidence="1">Amino-acid biosynthesis; L-asparagine biosynthesis; L-asparagine from L-aspartate (L-Gln route): step 1/1.</text>
</comment>
<comment type="similarity">
    <text evidence="2">Belongs to the asparagine synthetase family.</text>
</comment>
<evidence type="ECO:0000313" key="7">
    <source>
        <dbReference type="Proteomes" id="UP000032300"/>
    </source>
</evidence>
<evidence type="ECO:0000256" key="3">
    <source>
        <dbReference type="ARBA" id="ARBA00012737"/>
    </source>
</evidence>
<dbReference type="Pfam" id="PF00733">
    <property type="entry name" value="Asn_synthase"/>
    <property type="match status" value="1"/>
</dbReference>
<dbReference type="OrthoDB" id="7053173at2"/>
<dbReference type="InterPro" id="IPR051786">
    <property type="entry name" value="ASN_synthetase/amidase"/>
</dbReference>
<dbReference type="GO" id="GO:0006529">
    <property type="term" value="P:asparagine biosynthetic process"/>
    <property type="evidence" value="ECO:0007669"/>
    <property type="project" value="InterPro"/>
</dbReference>
<dbReference type="SUPFAM" id="SSF52402">
    <property type="entry name" value="Adenine nucleotide alpha hydrolases-like"/>
    <property type="match status" value="1"/>
</dbReference>
<evidence type="ECO:0000256" key="1">
    <source>
        <dbReference type="ARBA" id="ARBA00005187"/>
    </source>
</evidence>
<dbReference type="Proteomes" id="UP000032300">
    <property type="component" value="Chromosome"/>
</dbReference>
<evidence type="ECO:0000259" key="5">
    <source>
        <dbReference type="Pfam" id="PF00733"/>
    </source>
</evidence>
<dbReference type="PANTHER" id="PTHR43284">
    <property type="entry name" value="ASPARAGINE SYNTHETASE (GLUTAMINE-HYDROLYZING)"/>
    <property type="match status" value="1"/>
</dbReference>
<keyword evidence="7" id="KW-1185">Reference proteome</keyword>
<evidence type="ECO:0000256" key="4">
    <source>
        <dbReference type="ARBA" id="ARBA00048741"/>
    </source>
</evidence>
<organism evidence="6 7">
    <name type="scientific">Sphingomonas hengshuiensis</name>
    <dbReference type="NCBI Taxonomy" id="1609977"/>
    <lineage>
        <taxon>Bacteria</taxon>
        <taxon>Pseudomonadati</taxon>
        <taxon>Pseudomonadota</taxon>
        <taxon>Alphaproteobacteria</taxon>
        <taxon>Sphingomonadales</taxon>
        <taxon>Sphingomonadaceae</taxon>
        <taxon>Sphingomonas</taxon>
    </lineage>
</organism>
<dbReference type="KEGG" id="sphi:TS85_20595"/>
<dbReference type="InterPro" id="IPR006426">
    <property type="entry name" value="Asn_synth_AEB"/>
</dbReference>
<dbReference type="Gene3D" id="3.40.50.620">
    <property type="entry name" value="HUPs"/>
    <property type="match status" value="1"/>
</dbReference>
<proteinExistence type="inferred from homology"/>
<gene>
    <name evidence="6" type="ORF">TS85_20595</name>
</gene>
<reference evidence="6 7" key="2">
    <citation type="submission" date="2015-02" db="EMBL/GenBank/DDBJ databases">
        <title>The complete genome of Sphingomonas hengshuiensis sp. WHSC-8 isolated from soil of Hengshui Lake.</title>
        <authorList>
            <person name="Wei S."/>
            <person name="Guo J."/>
            <person name="Su C."/>
            <person name="Wu R."/>
            <person name="Zhang Z."/>
            <person name="Liang K."/>
            <person name="Li H."/>
            <person name="Wang T."/>
            <person name="Liu H."/>
            <person name="Zhang C."/>
            <person name="Li Z."/>
            <person name="Wang Q."/>
            <person name="Meng J."/>
        </authorList>
    </citation>
    <scope>NUCLEOTIDE SEQUENCE [LARGE SCALE GENOMIC DNA]</scope>
    <source>
        <strain evidence="6 7">WHSC-8</strain>
    </source>
</reference>
<dbReference type="PIRSF" id="PIRSF001589">
    <property type="entry name" value="Asn_synthetase_glu-h"/>
    <property type="match status" value="1"/>
</dbReference>
<evidence type="ECO:0000313" key="6">
    <source>
        <dbReference type="EMBL" id="AJP73680.1"/>
    </source>
</evidence>
<dbReference type="InterPro" id="IPR001962">
    <property type="entry name" value="Asn_synthase"/>
</dbReference>
<comment type="catalytic activity">
    <reaction evidence="4">
        <text>L-aspartate + L-glutamine + ATP + H2O = L-asparagine + L-glutamate + AMP + diphosphate + H(+)</text>
        <dbReference type="Rhea" id="RHEA:12228"/>
        <dbReference type="ChEBI" id="CHEBI:15377"/>
        <dbReference type="ChEBI" id="CHEBI:15378"/>
        <dbReference type="ChEBI" id="CHEBI:29985"/>
        <dbReference type="ChEBI" id="CHEBI:29991"/>
        <dbReference type="ChEBI" id="CHEBI:30616"/>
        <dbReference type="ChEBI" id="CHEBI:33019"/>
        <dbReference type="ChEBI" id="CHEBI:58048"/>
        <dbReference type="ChEBI" id="CHEBI:58359"/>
        <dbReference type="ChEBI" id="CHEBI:456215"/>
        <dbReference type="EC" id="6.3.5.4"/>
    </reaction>
</comment>
<accession>A0A7U4JBB6</accession>
<protein>
    <recommendedName>
        <fullName evidence="3">asparagine synthase (glutamine-hydrolyzing)</fullName>
        <ecNumber evidence="3">6.3.5.4</ecNumber>
    </recommendedName>
</protein>
<name>A0A7U4JBB6_9SPHN</name>
<feature type="domain" description="Asparagine synthetase" evidence="5">
    <location>
        <begin position="215"/>
        <end position="572"/>
    </location>
</feature>
<dbReference type="EC" id="6.3.5.4" evidence="3"/>
<dbReference type="PANTHER" id="PTHR43284:SF1">
    <property type="entry name" value="ASPARAGINE SYNTHETASE"/>
    <property type="match status" value="1"/>
</dbReference>
<evidence type="ECO:0000256" key="2">
    <source>
        <dbReference type="ARBA" id="ARBA00005752"/>
    </source>
</evidence>
<dbReference type="GO" id="GO:0004066">
    <property type="term" value="F:asparagine synthase (glutamine-hydrolyzing) activity"/>
    <property type="evidence" value="ECO:0007669"/>
    <property type="project" value="UniProtKB-EC"/>
</dbReference>
<dbReference type="RefSeq" id="WP_044334727.1">
    <property type="nucleotide sequence ID" value="NZ_CP010836.1"/>
</dbReference>
<dbReference type="AlphaFoldDB" id="A0A7U4JBB6"/>
<reference evidence="6 7" key="1">
    <citation type="journal article" date="2015" name="Int. J. Syst. Evol. Microbiol.">
        <title>Sphingomonas hengshuiensis sp. nov., isolated from lake wetland.</title>
        <authorList>
            <person name="Wei S."/>
            <person name="Wang T."/>
            <person name="Liu H."/>
            <person name="Zhang C."/>
            <person name="Guo J."/>
            <person name="Wang Q."/>
            <person name="Liang K."/>
            <person name="Zhang Z."/>
        </authorList>
    </citation>
    <scope>NUCLEOTIDE SEQUENCE [LARGE SCALE GENOMIC DNA]</scope>
    <source>
        <strain evidence="6 7">WHSC-8</strain>
    </source>
</reference>